<feature type="domain" description="MIP18 family-like" evidence="9">
    <location>
        <begin position="26"/>
        <end position="73"/>
    </location>
</feature>
<dbReference type="InterPro" id="IPR019591">
    <property type="entry name" value="Mrp/NBP35_ATP-bd"/>
</dbReference>
<keyword evidence="1 7" id="KW-0479">Metal-binding</keyword>
<keyword evidence="2 7" id="KW-0547">Nucleotide-binding</keyword>
<organism evidence="10 11">
    <name type="scientific">Roseiterribacter gracilis</name>
    <dbReference type="NCBI Taxonomy" id="2812848"/>
    <lineage>
        <taxon>Bacteria</taxon>
        <taxon>Pseudomonadati</taxon>
        <taxon>Pseudomonadota</taxon>
        <taxon>Alphaproteobacteria</taxon>
        <taxon>Rhodospirillales</taxon>
        <taxon>Roseiterribacteraceae</taxon>
        <taxon>Roseiterribacter</taxon>
    </lineage>
</organism>
<gene>
    <name evidence="10" type="ORF">TMPK1_39370</name>
</gene>
<keyword evidence="11" id="KW-1185">Reference proteome</keyword>
<evidence type="ECO:0000313" key="11">
    <source>
        <dbReference type="Proteomes" id="UP000681075"/>
    </source>
</evidence>
<keyword evidence="7" id="KW-0378">Hydrolase</keyword>
<comment type="similarity">
    <text evidence="6 7">Belongs to the Mrp/NBP35 ATP-binding proteins family.</text>
</comment>
<feature type="region of interest" description="Disordered" evidence="8">
    <location>
        <begin position="84"/>
        <end position="110"/>
    </location>
</feature>
<name>A0A8S8XLK0_9PROT</name>
<dbReference type="GO" id="GO:0051539">
    <property type="term" value="F:4 iron, 4 sulfur cluster binding"/>
    <property type="evidence" value="ECO:0007669"/>
    <property type="project" value="TreeGrafter"/>
</dbReference>
<evidence type="ECO:0000256" key="8">
    <source>
        <dbReference type="SAM" id="MobiDB-lite"/>
    </source>
</evidence>
<evidence type="ECO:0000256" key="7">
    <source>
        <dbReference type="HAMAP-Rule" id="MF_02040"/>
    </source>
</evidence>
<comment type="subunit">
    <text evidence="7">Homodimer.</text>
</comment>
<evidence type="ECO:0000256" key="4">
    <source>
        <dbReference type="ARBA" id="ARBA00023004"/>
    </source>
</evidence>
<dbReference type="Proteomes" id="UP000681075">
    <property type="component" value="Unassembled WGS sequence"/>
</dbReference>
<evidence type="ECO:0000256" key="2">
    <source>
        <dbReference type="ARBA" id="ARBA00022741"/>
    </source>
</evidence>
<sequence length="376" mass="39004">MESPSSDQVRTLLARFFDPAQGLGATIAGVTIKDGRVSVAIEINPARAAAFEKPRAEAEAAIAALPGIERASVVLTAATAPTAAQAAHTHAHGHSHAPAASQQPQLPPKRPLEGVRHVIAVASGKGGVGKSTTAANLALALAGLGQKVGVLDADIYGPSQHRILGLAGKPELTDNKQLEPKRAFGLKAMTIGLLVPEDQAMIWRGPMVQGALNQLLREVAWAPLDILVIDMPPGTGDAQLTISQQAPLSGAVVVSTPQDLALIDATRAVSMFKKVAIPILGVVENMSTYICPNCGHEAHIFGHGGAHDEAMRLGIDFLGEIPLHADIRRTSDEGTPIMIEAPDGPHAAAYRAIAERVLAKLEGGAGVKAPPKISIS</sequence>
<dbReference type="GO" id="GO:0046872">
    <property type="term" value="F:metal ion binding"/>
    <property type="evidence" value="ECO:0007669"/>
    <property type="project" value="UniProtKB-KW"/>
</dbReference>
<dbReference type="EMBL" id="BOPV01000001">
    <property type="protein sequence ID" value="GIL41700.1"/>
    <property type="molecule type" value="Genomic_DNA"/>
</dbReference>
<dbReference type="RefSeq" id="WP_420245305.1">
    <property type="nucleotide sequence ID" value="NZ_BOPV01000001.1"/>
</dbReference>
<evidence type="ECO:0000259" key="9">
    <source>
        <dbReference type="Pfam" id="PF01883"/>
    </source>
</evidence>
<dbReference type="SUPFAM" id="SSF117916">
    <property type="entry name" value="Fe-S cluster assembly (FSCA) domain-like"/>
    <property type="match status" value="1"/>
</dbReference>
<dbReference type="GO" id="GO:0016226">
    <property type="term" value="P:iron-sulfur cluster assembly"/>
    <property type="evidence" value="ECO:0007669"/>
    <property type="project" value="InterPro"/>
</dbReference>
<evidence type="ECO:0000256" key="5">
    <source>
        <dbReference type="ARBA" id="ARBA00023014"/>
    </source>
</evidence>
<dbReference type="AlphaFoldDB" id="A0A8S8XLK0"/>
<dbReference type="Pfam" id="PF01883">
    <property type="entry name" value="FeS_assembly_P"/>
    <property type="match status" value="1"/>
</dbReference>
<keyword evidence="3 7" id="KW-0067">ATP-binding</keyword>
<reference evidence="10" key="1">
    <citation type="submission" date="2021-02" db="EMBL/GenBank/DDBJ databases">
        <title>Genome sequence of Rhodospirillales sp. strain TMPK1 isolated from soil.</title>
        <authorList>
            <person name="Nakai R."/>
            <person name="Kusada H."/>
            <person name="Tamaki H."/>
        </authorList>
    </citation>
    <scope>NUCLEOTIDE SEQUENCE</scope>
    <source>
        <strain evidence="10">TMPK1</strain>
    </source>
</reference>
<dbReference type="PANTHER" id="PTHR42961">
    <property type="entry name" value="IRON-SULFUR PROTEIN NUBPL"/>
    <property type="match status" value="1"/>
</dbReference>
<dbReference type="GO" id="GO:0005524">
    <property type="term" value="F:ATP binding"/>
    <property type="evidence" value="ECO:0007669"/>
    <property type="project" value="UniProtKB-UniRule"/>
</dbReference>
<dbReference type="FunFam" id="3.40.50.300:FF:000418">
    <property type="entry name" value="Iron-sulfur cluster carrier protein"/>
    <property type="match status" value="1"/>
</dbReference>
<dbReference type="CDD" id="cd02037">
    <property type="entry name" value="Mrp_NBP35"/>
    <property type="match status" value="1"/>
</dbReference>
<dbReference type="HAMAP" id="MF_02040">
    <property type="entry name" value="Mrp_NBP35"/>
    <property type="match status" value="1"/>
</dbReference>
<dbReference type="SUPFAM" id="SSF52540">
    <property type="entry name" value="P-loop containing nucleoside triphosphate hydrolases"/>
    <property type="match status" value="1"/>
</dbReference>
<dbReference type="Pfam" id="PF10609">
    <property type="entry name" value="ParA"/>
    <property type="match status" value="1"/>
</dbReference>
<dbReference type="InterPro" id="IPR034904">
    <property type="entry name" value="FSCA_dom_sf"/>
</dbReference>
<comment type="function">
    <text evidence="7">Binds and transfers iron-sulfur (Fe-S) clusters to target apoproteins. Can hydrolyze ATP.</text>
</comment>
<feature type="binding site" evidence="7">
    <location>
        <begin position="124"/>
        <end position="131"/>
    </location>
    <ligand>
        <name>ATP</name>
        <dbReference type="ChEBI" id="CHEBI:30616"/>
    </ligand>
</feature>
<keyword evidence="4 7" id="KW-0408">Iron</keyword>
<evidence type="ECO:0000256" key="1">
    <source>
        <dbReference type="ARBA" id="ARBA00022723"/>
    </source>
</evidence>
<comment type="caution">
    <text evidence="10">The sequence shown here is derived from an EMBL/GenBank/DDBJ whole genome shotgun (WGS) entry which is preliminary data.</text>
</comment>
<dbReference type="PANTHER" id="PTHR42961:SF2">
    <property type="entry name" value="IRON-SULFUR PROTEIN NUBPL"/>
    <property type="match status" value="1"/>
</dbReference>
<dbReference type="GO" id="GO:0016887">
    <property type="term" value="F:ATP hydrolysis activity"/>
    <property type="evidence" value="ECO:0007669"/>
    <property type="project" value="UniProtKB-UniRule"/>
</dbReference>
<dbReference type="Gene3D" id="3.40.50.300">
    <property type="entry name" value="P-loop containing nucleotide triphosphate hydrolases"/>
    <property type="match status" value="1"/>
</dbReference>
<dbReference type="InterPro" id="IPR002744">
    <property type="entry name" value="MIP18-like"/>
</dbReference>
<evidence type="ECO:0000313" key="10">
    <source>
        <dbReference type="EMBL" id="GIL41700.1"/>
    </source>
</evidence>
<dbReference type="InterPro" id="IPR027417">
    <property type="entry name" value="P-loop_NTPase"/>
</dbReference>
<proteinExistence type="inferred from homology"/>
<dbReference type="GO" id="GO:0140663">
    <property type="term" value="F:ATP-dependent FeS chaperone activity"/>
    <property type="evidence" value="ECO:0007669"/>
    <property type="project" value="InterPro"/>
</dbReference>
<dbReference type="InterPro" id="IPR033756">
    <property type="entry name" value="YlxH/NBP35"/>
</dbReference>
<evidence type="ECO:0000256" key="6">
    <source>
        <dbReference type="ARBA" id="ARBA00024036"/>
    </source>
</evidence>
<accession>A0A8S8XLK0</accession>
<evidence type="ECO:0000256" key="3">
    <source>
        <dbReference type="ARBA" id="ARBA00022840"/>
    </source>
</evidence>
<protein>
    <recommendedName>
        <fullName evidence="7">Iron-sulfur cluster carrier protein</fullName>
    </recommendedName>
</protein>
<dbReference type="InterPro" id="IPR044304">
    <property type="entry name" value="NUBPL-like"/>
</dbReference>
<keyword evidence="5 7" id="KW-0411">Iron-sulfur</keyword>